<dbReference type="SUPFAM" id="SSF55781">
    <property type="entry name" value="GAF domain-like"/>
    <property type="match status" value="1"/>
</dbReference>
<dbReference type="Pfam" id="PF13185">
    <property type="entry name" value="GAF_2"/>
    <property type="match status" value="1"/>
</dbReference>
<keyword evidence="2" id="KW-0812">Transmembrane</keyword>
<gene>
    <name evidence="5" type="ORF">SanaruYs_25940</name>
</gene>
<dbReference type="Gene3D" id="3.30.450.40">
    <property type="match status" value="1"/>
</dbReference>
<keyword evidence="2" id="KW-1133">Transmembrane helix</keyword>
<reference evidence="5 6" key="1">
    <citation type="submission" date="2018-11" db="EMBL/GenBank/DDBJ databases">
        <title>Chryseotalea sanarue gen. nov., sp., nov., a member of the family Cytophagaceae, isolated from a brackish lake in Hamamatsu Japan.</title>
        <authorList>
            <person name="Maejima Y."/>
            <person name="Iino T."/>
            <person name="Muraguchi Y."/>
            <person name="Fukuda K."/>
            <person name="Ohkuma M."/>
            <person name="Moriuchi R."/>
            <person name="Dohra H."/>
            <person name="Kimbara K."/>
            <person name="Shintani M."/>
        </authorList>
    </citation>
    <scope>NUCLEOTIDE SEQUENCE [LARGE SCALE GENOMIC DNA]</scope>
    <source>
        <strain evidence="5 6">Ys</strain>
    </source>
</reference>
<dbReference type="Pfam" id="PF08448">
    <property type="entry name" value="PAS_4"/>
    <property type="match status" value="1"/>
</dbReference>
<dbReference type="InterPro" id="IPR000014">
    <property type="entry name" value="PAS"/>
</dbReference>
<dbReference type="AlphaFoldDB" id="A0A401UBU4"/>
<dbReference type="InterPro" id="IPR001610">
    <property type="entry name" value="PAC"/>
</dbReference>
<evidence type="ECO:0000313" key="5">
    <source>
        <dbReference type="EMBL" id="GCC52357.1"/>
    </source>
</evidence>
<feature type="domain" description="PAS" evidence="3">
    <location>
        <begin position="597"/>
        <end position="630"/>
    </location>
</feature>
<dbReference type="NCBIfam" id="TIGR00229">
    <property type="entry name" value="sensory_box"/>
    <property type="match status" value="3"/>
</dbReference>
<feature type="transmembrane region" description="Helical" evidence="2">
    <location>
        <begin position="31"/>
        <end position="54"/>
    </location>
</feature>
<evidence type="ECO:0008006" key="7">
    <source>
        <dbReference type="Google" id="ProtNLM"/>
    </source>
</evidence>
<dbReference type="EMBL" id="BHXQ01000004">
    <property type="protein sequence ID" value="GCC52357.1"/>
    <property type="molecule type" value="Genomic_DNA"/>
</dbReference>
<dbReference type="CDD" id="cd00130">
    <property type="entry name" value="PAS"/>
    <property type="match status" value="4"/>
</dbReference>
<keyword evidence="6" id="KW-1185">Reference proteome</keyword>
<dbReference type="OrthoDB" id="1120715at2"/>
<dbReference type="SMART" id="SM00086">
    <property type="entry name" value="PAC"/>
    <property type="match status" value="3"/>
</dbReference>
<feature type="domain" description="PAC" evidence="4">
    <location>
        <begin position="655"/>
        <end position="707"/>
    </location>
</feature>
<feature type="domain" description="PAC" evidence="4">
    <location>
        <begin position="537"/>
        <end position="589"/>
    </location>
</feature>
<evidence type="ECO:0000259" key="3">
    <source>
        <dbReference type="PROSITE" id="PS50112"/>
    </source>
</evidence>
<feature type="coiled-coil region" evidence="1">
    <location>
        <begin position="321"/>
        <end position="349"/>
    </location>
</feature>
<evidence type="ECO:0000256" key="1">
    <source>
        <dbReference type="SAM" id="Coils"/>
    </source>
</evidence>
<dbReference type="PROSITE" id="PS50113">
    <property type="entry name" value="PAC"/>
    <property type="match status" value="3"/>
</dbReference>
<feature type="domain" description="PAC" evidence="4">
    <location>
        <begin position="414"/>
        <end position="466"/>
    </location>
</feature>
<sequence>MKQRIRVALTVLVLTFLSTGFLIAFTENRYLIAAGFVVNGLSLLWLVTILYRFVKTLVKETNSILAFKIDDNVNLSVNVFDKLAENQLLIKRKFDLTAQYIKQIDSTQSEDEMDALVKNDAIGQAIYSVKGQLQRLKEEEDKRNWVNQGMARFSEILRDKSELTTYTQQIISQLVRYLGANQGALFLEKSNEDDRYMEMVACYAYDRKKFLDRRINEGDGILGQCMLEKDFVFITDVPGDYVKITSGLGEATPRNIVVAPLIFNDKFYGAIELGLFDVMPLHHKEFLKRVVENIASEMASQQGYQHTQQLLNESKTLTTELQTREEMMKQNLEELAATQEEMARKQSELSGVMHAIDSTLATAEFSLSGNLIRSNNLLASFLKCTQGELNTKDYTILMRKQVMAWALITHGKIKAGDFETLDKNGESVWLSITFTTMLNAQQEVERVLCMIQDITSKKNKEIEFERLSLVANNTDNSVIITDANGITEYVNEGFTKMTGFAPQEIIGKKPGDLLQGPLTDQETVNKLRTMIESQEPIFEEILNYNKNGETYWVSLAINPVTNEAGEVEKYISIQADITETKMRALDFHQKMKALSKSNAIMEMDLAGNIIEINDNYAHLLGYEVNELLGKPYSVITKREHIFGKLLVEIRNNGLQSGEYKRFDKSGNSHCMKLMDYPVVDLKGDLIKIIEFGVDVSKQKLLEKEAERKQVELGSYLSAINNTIASAEFDLAGNFIAGNDIFLTVMGYKQDELKGNSYKDLMIDEPSVHMMWENLRLGKFFSGEFRLKNREHQELWLTGTFNPILVQSEVPDKIMMFAQFTTQEKEKINDLSSVINSLKATLPIVEFNENFSCKTANERFLKLFDLTRQQIRGKSFNDFVDDYYKSVFTTMQSDMLNQEHATLLIPFTIGDRTATFETSLTVIRNLEGKITRFVFILIKVVEERIPVMAVV</sequence>
<keyword evidence="1" id="KW-0175">Coiled coil</keyword>
<dbReference type="PANTHER" id="PTHR44757:SF2">
    <property type="entry name" value="BIOFILM ARCHITECTURE MAINTENANCE PROTEIN MBAA"/>
    <property type="match status" value="1"/>
</dbReference>
<dbReference type="RefSeq" id="WP_127122992.1">
    <property type="nucleotide sequence ID" value="NZ_BHXQ01000004.1"/>
</dbReference>
<feature type="transmembrane region" description="Helical" evidence="2">
    <location>
        <begin position="7"/>
        <end position="25"/>
    </location>
</feature>
<organism evidence="5 6">
    <name type="scientific">Chryseotalea sanaruensis</name>
    <dbReference type="NCBI Taxonomy" id="2482724"/>
    <lineage>
        <taxon>Bacteria</taxon>
        <taxon>Pseudomonadati</taxon>
        <taxon>Bacteroidota</taxon>
        <taxon>Cytophagia</taxon>
        <taxon>Cytophagales</taxon>
        <taxon>Chryseotaleaceae</taxon>
        <taxon>Chryseotalea</taxon>
    </lineage>
</organism>
<evidence type="ECO:0000313" key="6">
    <source>
        <dbReference type="Proteomes" id="UP000288227"/>
    </source>
</evidence>
<dbReference type="SMART" id="SM00091">
    <property type="entry name" value="PAS"/>
    <property type="match status" value="4"/>
</dbReference>
<protein>
    <recommendedName>
        <fullName evidence="7">PAS domain S-box protein</fullName>
    </recommendedName>
</protein>
<dbReference type="InterPro" id="IPR000700">
    <property type="entry name" value="PAS-assoc_C"/>
</dbReference>
<dbReference type="PANTHER" id="PTHR44757">
    <property type="entry name" value="DIGUANYLATE CYCLASE DGCP"/>
    <property type="match status" value="1"/>
</dbReference>
<dbReference type="InterPro" id="IPR035965">
    <property type="entry name" value="PAS-like_dom_sf"/>
</dbReference>
<keyword evidence="2" id="KW-0472">Membrane</keyword>
<name>A0A401UBU4_9BACT</name>
<dbReference type="Gene3D" id="3.30.450.20">
    <property type="entry name" value="PAS domain"/>
    <property type="match status" value="5"/>
</dbReference>
<dbReference type="Proteomes" id="UP000288227">
    <property type="component" value="Unassembled WGS sequence"/>
</dbReference>
<dbReference type="Pfam" id="PF13426">
    <property type="entry name" value="PAS_9"/>
    <property type="match status" value="4"/>
</dbReference>
<dbReference type="PROSITE" id="PS50112">
    <property type="entry name" value="PAS"/>
    <property type="match status" value="2"/>
</dbReference>
<evidence type="ECO:0000256" key="2">
    <source>
        <dbReference type="SAM" id="Phobius"/>
    </source>
</evidence>
<evidence type="ECO:0000259" key="4">
    <source>
        <dbReference type="PROSITE" id="PS50113"/>
    </source>
</evidence>
<comment type="caution">
    <text evidence="5">The sequence shown here is derived from an EMBL/GenBank/DDBJ whole genome shotgun (WGS) entry which is preliminary data.</text>
</comment>
<dbReference type="InterPro" id="IPR052155">
    <property type="entry name" value="Biofilm_reg_signaling"/>
</dbReference>
<feature type="domain" description="PAS" evidence="3">
    <location>
        <begin position="463"/>
        <end position="534"/>
    </location>
</feature>
<proteinExistence type="predicted"/>
<dbReference type="InterPro" id="IPR003018">
    <property type="entry name" value="GAF"/>
</dbReference>
<dbReference type="InterPro" id="IPR029016">
    <property type="entry name" value="GAF-like_dom_sf"/>
</dbReference>
<accession>A0A401UBU4</accession>
<dbReference type="InterPro" id="IPR013656">
    <property type="entry name" value="PAS_4"/>
</dbReference>
<dbReference type="SUPFAM" id="SSF55785">
    <property type="entry name" value="PYP-like sensor domain (PAS domain)"/>
    <property type="match status" value="5"/>
</dbReference>